<sequence length="433" mass="49577">MKCPCDPDPMAEASGDARMVRAGVPGAACRINALPNDVLIRAISFLGARQLVQTCVLSQRWRDLWRSVPRINASWDEFNDMSGSPGTWGKRNMLFKKFFSQFLMLRNPIPLDEFNLRYAVQDCYAEIEDAWDPIDWWDAESEDANLWIGHALQCNAMNVNVSVEEVIRLHLDPRVFASKCFLTRLELTWVDLSTGFFKNLQMGCTLLECLKLYGCCICDAEISSQTMKLFTIDTECSFPDHQQASISIPSLIDLGYFSNERIPPLLTNLGSLETATVSIGTHTEDTPFGDICQFLRGLSDVTHLDFCYAGQMLEMEQNLKWCPKFNNLTTLTLGGWCLYEDFYPLIVFLQNSPNLEQLTLELSETFTKLYLDTHKKFIVELEERYFSCEHLEIVKIICPKNLEDDPVLNDLERFLIGNGISPDQIEIKNWQYL</sequence>
<protein>
    <recommendedName>
        <fullName evidence="1">F-box domain-containing protein</fullName>
    </recommendedName>
</protein>
<dbReference type="SUPFAM" id="SSF81383">
    <property type="entry name" value="F-box domain"/>
    <property type="match status" value="1"/>
</dbReference>
<dbReference type="PANTHER" id="PTHR34223:SF26">
    <property type="entry name" value="OS02G0188900 PROTEIN"/>
    <property type="match status" value="1"/>
</dbReference>
<name>A0A1E5URF3_9POAL</name>
<dbReference type="InterPro" id="IPR032675">
    <property type="entry name" value="LRR_dom_sf"/>
</dbReference>
<dbReference type="SUPFAM" id="SSF52047">
    <property type="entry name" value="RNI-like"/>
    <property type="match status" value="1"/>
</dbReference>
<feature type="domain" description="F-box" evidence="1">
    <location>
        <begin position="28"/>
        <end position="78"/>
    </location>
</feature>
<dbReference type="PANTHER" id="PTHR34223">
    <property type="entry name" value="OS11G0201299 PROTEIN"/>
    <property type="match status" value="1"/>
</dbReference>
<dbReference type="PROSITE" id="PS50181">
    <property type="entry name" value="FBOX"/>
    <property type="match status" value="1"/>
</dbReference>
<dbReference type="Pfam" id="PF00646">
    <property type="entry name" value="F-box"/>
    <property type="match status" value="1"/>
</dbReference>
<dbReference type="Proteomes" id="UP000095767">
    <property type="component" value="Unassembled WGS sequence"/>
</dbReference>
<dbReference type="EMBL" id="LWDX02066717">
    <property type="protein sequence ID" value="OEL15479.1"/>
    <property type="molecule type" value="Genomic_DNA"/>
</dbReference>
<dbReference type="InterPro" id="IPR036047">
    <property type="entry name" value="F-box-like_dom_sf"/>
</dbReference>
<comment type="caution">
    <text evidence="2">The sequence shown here is derived from an EMBL/GenBank/DDBJ whole genome shotgun (WGS) entry which is preliminary data.</text>
</comment>
<dbReference type="AlphaFoldDB" id="A0A1E5URF3"/>
<dbReference type="InterPro" id="IPR001810">
    <property type="entry name" value="F-box_dom"/>
</dbReference>
<evidence type="ECO:0000313" key="3">
    <source>
        <dbReference type="Proteomes" id="UP000095767"/>
    </source>
</evidence>
<dbReference type="STRING" id="888268.A0A1E5URF3"/>
<dbReference type="OrthoDB" id="614848at2759"/>
<reference evidence="2 3" key="1">
    <citation type="submission" date="2016-09" db="EMBL/GenBank/DDBJ databases">
        <title>The draft genome of Dichanthelium oligosanthes: A C3 panicoid grass species.</title>
        <authorList>
            <person name="Studer A.J."/>
            <person name="Schnable J.C."/>
            <person name="Brutnell T.P."/>
        </authorList>
    </citation>
    <scope>NUCLEOTIDE SEQUENCE [LARGE SCALE GENOMIC DNA]</scope>
    <source>
        <strain evidence="3">cv. Kellogg 1175</strain>
        <tissue evidence="2">Leaf</tissue>
    </source>
</reference>
<evidence type="ECO:0000259" key="1">
    <source>
        <dbReference type="PROSITE" id="PS50181"/>
    </source>
</evidence>
<dbReference type="Gene3D" id="3.80.10.10">
    <property type="entry name" value="Ribonuclease Inhibitor"/>
    <property type="match status" value="1"/>
</dbReference>
<accession>A0A1E5URF3</accession>
<organism evidence="2 3">
    <name type="scientific">Dichanthelium oligosanthes</name>
    <dbReference type="NCBI Taxonomy" id="888268"/>
    <lineage>
        <taxon>Eukaryota</taxon>
        <taxon>Viridiplantae</taxon>
        <taxon>Streptophyta</taxon>
        <taxon>Embryophyta</taxon>
        <taxon>Tracheophyta</taxon>
        <taxon>Spermatophyta</taxon>
        <taxon>Magnoliopsida</taxon>
        <taxon>Liliopsida</taxon>
        <taxon>Poales</taxon>
        <taxon>Poaceae</taxon>
        <taxon>PACMAD clade</taxon>
        <taxon>Panicoideae</taxon>
        <taxon>Panicodae</taxon>
        <taxon>Paniceae</taxon>
        <taxon>Dichantheliinae</taxon>
        <taxon>Dichanthelium</taxon>
    </lineage>
</organism>
<dbReference type="InterPro" id="IPR053197">
    <property type="entry name" value="F-box_SCFL_complex_component"/>
</dbReference>
<gene>
    <name evidence="2" type="ORF">BAE44_0023502</name>
</gene>
<keyword evidence="3" id="KW-1185">Reference proteome</keyword>
<dbReference type="Gene3D" id="1.20.1280.50">
    <property type="match status" value="1"/>
</dbReference>
<evidence type="ECO:0000313" key="2">
    <source>
        <dbReference type="EMBL" id="OEL15479.1"/>
    </source>
</evidence>
<proteinExistence type="predicted"/>